<name>A0A6J4Q769_9ACTN</name>
<accession>A0A6J4Q769</accession>
<proteinExistence type="predicted"/>
<dbReference type="EMBL" id="CADCVB010000138">
    <property type="protein sequence ID" value="CAA9436383.1"/>
    <property type="molecule type" value="Genomic_DNA"/>
</dbReference>
<dbReference type="AlphaFoldDB" id="A0A6J4Q769"/>
<organism evidence="1">
    <name type="scientific">uncultured Rubrobacteraceae bacterium</name>
    <dbReference type="NCBI Taxonomy" id="349277"/>
    <lineage>
        <taxon>Bacteria</taxon>
        <taxon>Bacillati</taxon>
        <taxon>Actinomycetota</taxon>
        <taxon>Rubrobacteria</taxon>
        <taxon>Rubrobacterales</taxon>
        <taxon>Rubrobacteraceae</taxon>
        <taxon>environmental samples</taxon>
    </lineage>
</organism>
<gene>
    <name evidence="1" type="ORF">AVDCRST_MAG78-2070</name>
</gene>
<reference evidence="1" key="1">
    <citation type="submission" date="2020-02" db="EMBL/GenBank/DDBJ databases">
        <authorList>
            <person name="Meier V. D."/>
        </authorList>
    </citation>
    <scope>NUCLEOTIDE SEQUENCE</scope>
    <source>
        <strain evidence="1">AVDCRST_MAG78</strain>
    </source>
</reference>
<evidence type="ECO:0000313" key="1">
    <source>
        <dbReference type="EMBL" id="CAA9436383.1"/>
    </source>
</evidence>
<protein>
    <submittedName>
        <fullName evidence="1">Uncharacterized protein</fullName>
    </submittedName>
</protein>
<sequence length="49" mass="5827">MLDKWLKDRKGRALSFGDVRHYQRVVASLSETRRLMREIDEIIPGWPIS</sequence>